<name>A0A2H0WN64_9BACT</name>
<dbReference type="EMBL" id="PEZL01000032">
    <property type="protein sequence ID" value="PIS13369.1"/>
    <property type="molecule type" value="Genomic_DNA"/>
</dbReference>
<evidence type="ECO:0000313" key="5">
    <source>
        <dbReference type="Proteomes" id="UP000230353"/>
    </source>
</evidence>
<evidence type="ECO:0000256" key="2">
    <source>
        <dbReference type="ARBA" id="ARBA00023315"/>
    </source>
</evidence>
<gene>
    <name evidence="4" type="ORF">COT67_02260</name>
</gene>
<keyword evidence="1" id="KW-0808">Transferase</keyword>
<accession>A0A2H0WN64</accession>
<dbReference type="SUPFAM" id="SSF69593">
    <property type="entry name" value="Glycerol-3-phosphate (1)-acyltransferase"/>
    <property type="match status" value="1"/>
</dbReference>
<dbReference type="GO" id="GO:0005886">
    <property type="term" value="C:plasma membrane"/>
    <property type="evidence" value="ECO:0007669"/>
    <property type="project" value="TreeGrafter"/>
</dbReference>
<evidence type="ECO:0000313" key="4">
    <source>
        <dbReference type="EMBL" id="PIS13369.1"/>
    </source>
</evidence>
<dbReference type="Proteomes" id="UP000230353">
    <property type="component" value="Unassembled WGS sequence"/>
</dbReference>
<keyword evidence="2" id="KW-0012">Acyltransferase</keyword>
<dbReference type="Pfam" id="PF01553">
    <property type="entry name" value="Acyltransferase"/>
    <property type="match status" value="1"/>
</dbReference>
<comment type="caution">
    <text evidence="4">The sequence shown here is derived from an EMBL/GenBank/DDBJ whole genome shotgun (WGS) entry which is preliminary data.</text>
</comment>
<dbReference type="InterPro" id="IPR002123">
    <property type="entry name" value="Plipid/glycerol_acylTrfase"/>
</dbReference>
<proteinExistence type="predicted"/>
<evidence type="ECO:0000259" key="3">
    <source>
        <dbReference type="SMART" id="SM00563"/>
    </source>
</evidence>
<protein>
    <recommendedName>
        <fullName evidence="3">Phospholipid/glycerol acyltransferase domain-containing protein</fullName>
    </recommendedName>
</protein>
<dbReference type="SMART" id="SM00563">
    <property type="entry name" value="PlsC"/>
    <property type="match status" value="1"/>
</dbReference>
<dbReference type="GO" id="GO:0003841">
    <property type="term" value="F:1-acylglycerol-3-phosphate O-acyltransferase activity"/>
    <property type="evidence" value="ECO:0007669"/>
    <property type="project" value="TreeGrafter"/>
</dbReference>
<dbReference type="AlphaFoldDB" id="A0A2H0WN64"/>
<organism evidence="4 5">
    <name type="scientific">Candidatus Tagabacteria bacterium CG09_land_8_20_14_0_10_41_14</name>
    <dbReference type="NCBI Taxonomy" id="1975021"/>
    <lineage>
        <taxon>Bacteria</taxon>
        <taxon>Candidatus Tagaibacteriota</taxon>
    </lineage>
</organism>
<sequence>MFIMKWLHKILALVLVKPFFKFFFKLRVSGVENLKDLSGPLLIITNHKFFLDSFAFGAAVPITTNIHPIRFMGETHHFNSVGLSILKSLGIVKFVYLIFGVFPAIRGEGLEKALAIPKKILKNKGVVFLHPEGKIVHGKEIGQFKRGAPALALATNVKILPAALKIKIESRGRRPKYFVKFGPTFKLPQNLTPEQGAEKMRNKVAMLYSKLYSKL</sequence>
<reference evidence="5" key="1">
    <citation type="submission" date="2017-09" db="EMBL/GenBank/DDBJ databases">
        <title>Depth-based differentiation of microbial function through sediment-hosted aquifers and enrichment of novel symbionts in the deep terrestrial subsurface.</title>
        <authorList>
            <person name="Probst A.J."/>
            <person name="Ladd B."/>
            <person name="Jarett J.K."/>
            <person name="Geller-Mcgrath D.E."/>
            <person name="Sieber C.M.K."/>
            <person name="Emerson J.B."/>
            <person name="Anantharaman K."/>
            <person name="Thomas B.C."/>
            <person name="Malmstrom R."/>
            <person name="Stieglmeier M."/>
            <person name="Klingl A."/>
            <person name="Woyke T."/>
            <person name="Ryan C.M."/>
            <person name="Banfield J.F."/>
        </authorList>
    </citation>
    <scope>NUCLEOTIDE SEQUENCE [LARGE SCALE GENOMIC DNA]</scope>
</reference>
<feature type="domain" description="Phospholipid/glycerol acyltransferase" evidence="3">
    <location>
        <begin position="41"/>
        <end position="167"/>
    </location>
</feature>
<dbReference type="PANTHER" id="PTHR10434:SF11">
    <property type="entry name" value="1-ACYL-SN-GLYCEROL-3-PHOSPHATE ACYLTRANSFERASE"/>
    <property type="match status" value="1"/>
</dbReference>
<evidence type="ECO:0000256" key="1">
    <source>
        <dbReference type="ARBA" id="ARBA00022679"/>
    </source>
</evidence>
<dbReference type="GO" id="GO:0006654">
    <property type="term" value="P:phosphatidic acid biosynthetic process"/>
    <property type="evidence" value="ECO:0007669"/>
    <property type="project" value="TreeGrafter"/>
</dbReference>
<dbReference type="PANTHER" id="PTHR10434">
    <property type="entry name" value="1-ACYL-SN-GLYCEROL-3-PHOSPHATE ACYLTRANSFERASE"/>
    <property type="match status" value="1"/>
</dbReference>
<dbReference type="CDD" id="cd07989">
    <property type="entry name" value="LPLAT_AGPAT-like"/>
    <property type="match status" value="1"/>
</dbReference>